<dbReference type="AlphaFoldDB" id="A0A1B7P1R3"/>
<feature type="region of interest" description="Disordered" evidence="5">
    <location>
        <begin position="196"/>
        <end position="334"/>
    </location>
</feature>
<keyword evidence="9" id="KW-1185">Reference proteome</keyword>
<evidence type="ECO:0000256" key="2">
    <source>
        <dbReference type="ARBA" id="ARBA00006610"/>
    </source>
</evidence>
<feature type="domain" description="DFDF" evidence="7">
    <location>
        <begin position="330"/>
        <end position="366"/>
    </location>
</feature>
<comment type="caution">
    <text evidence="8">The sequence shown here is derived from an EMBL/GenBank/DDBJ whole genome shotgun (WGS) entry which is preliminary data.</text>
</comment>
<evidence type="ECO:0000313" key="9">
    <source>
        <dbReference type="Proteomes" id="UP000091918"/>
    </source>
</evidence>
<dbReference type="SMART" id="SM01199">
    <property type="entry name" value="FDF"/>
    <property type="match status" value="1"/>
</dbReference>
<dbReference type="GO" id="GO:0031087">
    <property type="term" value="P:deadenylation-independent decapping of nuclear-transcribed mRNA"/>
    <property type="evidence" value="ECO:0007669"/>
    <property type="project" value="TreeGrafter"/>
</dbReference>
<proteinExistence type="inferred from homology"/>
<keyword evidence="4" id="KW-0963">Cytoplasm</keyword>
<sequence length="764" mass="82918">MAADFVGYTVLVTLKSPPNSQVQGVVADVAGQRLTLQNVTLLWSGQHIPLYHIDAPGIADLELSSHQLPHPPATSNYGIVHTGFQNGGTLPPPQPPPQSQLLQHRQENPVEPMSRESQSQGFVDPAILSFQKPPKHQSRSTSNVPLMAGKRDAVSPVMIADSESAVRPSTKPLVPATVTPTSSNRADVDDAAATLSEPFNNMGFNGTESSREDQGTQAQNEELGIPEGRRGAGPLEAPLKYTGKRSRRGGRNKLNKDVAVQSSSVDPILEDPTATTTTERTNIPGKGWRQTAFVEPARNTSPQKPNNGRPRRSKVRSKKSYAEDPSGWATEDATDIQEMGDFDFASNLSKFDKRRVFDQIRNDDTTTGEERLVSFNRRVHRPGTNEGKNLHYTENVLDDDPSNDKWNSEAGETDEDGASEERFSSGRNSARPRSRVSVSARAQSRKGSTILGSTLVSSQISSLSRGQMTSSRTGSPQPHKSSPLVGSTPSSTGSLLLATTKRQCPCVGPLQMIEIEQLAIAELGLGEDIITENAGRGIAEAAVSQVPKLAVSSTILVLAGNHRTGSRAICAARHFRNRGYRVTLCVLGLDREDEFMDGVRKQIDIFKKVTGRVMRWEELSTRLTSSDYVPDLVIDALFGVHIAFDDLRTDDQATAFEMISWANRSNFEILSVDVPSGLSAVSGEATLVQGSRLSVNSKFIVCLAAPKTGLVHALGSGEGPAWNITVADIGISQVVWRKYGSRRRHGVEFGNQWVVPLRFQPPTS</sequence>
<dbReference type="PANTHER" id="PTHR13612">
    <property type="entry name" value="ENHANCER OF MRNA-DECAPPING PROTEIN 3"/>
    <property type="match status" value="1"/>
</dbReference>
<protein>
    <recommendedName>
        <fullName evidence="3">Enhancer of mRNA-decapping protein 3</fullName>
    </recommendedName>
</protein>
<evidence type="ECO:0000259" key="6">
    <source>
        <dbReference type="PROSITE" id="PS51385"/>
    </source>
</evidence>
<dbReference type="OrthoDB" id="407558at2759"/>
<dbReference type="PANTHER" id="PTHR13612:SF0">
    <property type="entry name" value="ENHANCER OF MRNA-DECAPPING PROTEIN 3"/>
    <property type="match status" value="1"/>
</dbReference>
<gene>
    <name evidence="8" type="ORF">ACJ72_02669</name>
</gene>
<feature type="compositionally biased region" description="Low complexity" evidence="5">
    <location>
        <begin position="481"/>
        <end position="492"/>
    </location>
</feature>
<evidence type="ECO:0000256" key="1">
    <source>
        <dbReference type="ARBA" id="ARBA00004201"/>
    </source>
</evidence>
<comment type="similarity">
    <text evidence="2">Belongs to the EDC3 family.</text>
</comment>
<feature type="region of interest" description="Disordered" evidence="5">
    <location>
        <begin position="84"/>
        <end position="120"/>
    </location>
</feature>
<evidence type="ECO:0000256" key="5">
    <source>
        <dbReference type="SAM" id="MobiDB-lite"/>
    </source>
</evidence>
<feature type="compositionally biased region" description="Basic residues" evidence="5">
    <location>
        <begin position="309"/>
        <end position="319"/>
    </location>
</feature>
<evidence type="ECO:0000256" key="3">
    <source>
        <dbReference type="ARBA" id="ARBA00015797"/>
    </source>
</evidence>
<evidence type="ECO:0000259" key="7">
    <source>
        <dbReference type="PROSITE" id="PS51512"/>
    </source>
</evidence>
<dbReference type="InterPro" id="IPR004443">
    <property type="entry name" value="YjeF_N_dom"/>
</dbReference>
<feature type="compositionally biased region" description="Polar residues" evidence="5">
    <location>
        <begin position="465"/>
        <end position="480"/>
    </location>
</feature>
<dbReference type="Pfam" id="PF03853">
    <property type="entry name" value="YjeF_N"/>
    <property type="match status" value="1"/>
</dbReference>
<feature type="region of interest" description="Disordered" evidence="5">
    <location>
        <begin position="377"/>
        <end position="492"/>
    </location>
</feature>
<dbReference type="GO" id="GO:0033962">
    <property type="term" value="P:P-body assembly"/>
    <property type="evidence" value="ECO:0007669"/>
    <property type="project" value="TreeGrafter"/>
</dbReference>
<feature type="compositionally biased region" description="Polar residues" evidence="5">
    <location>
        <begin position="197"/>
        <end position="208"/>
    </location>
</feature>
<feature type="compositionally biased region" description="Basic residues" evidence="5">
    <location>
        <begin position="242"/>
        <end position="253"/>
    </location>
</feature>
<dbReference type="InterPro" id="IPR036652">
    <property type="entry name" value="YjeF_N_dom_sf"/>
</dbReference>
<dbReference type="EMBL" id="LGUA01000232">
    <property type="protein sequence ID" value="OAX82969.1"/>
    <property type="molecule type" value="Genomic_DNA"/>
</dbReference>
<dbReference type="PROSITE" id="PS51385">
    <property type="entry name" value="YJEF_N"/>
    <property type="match status" value="1"/>
</dbReference>
<accession>A0A1B7P1R3</accession>
<feature type="domain" description="YjeF N-terminal" evidence="6">
    <location>
        <begin position="512"/>
        <end position="737"/>
    </location>
</feature>
<organism evidence="8 9">
    <name type="scientific">Emergomyces africanus</name>
    <dbReference type="NCBI Taxonomy" id="1955775"/>
    <lineage>
        <taxon>Eukaryota</taxon>
        <taxon>Fungi</taxon>
        <taxon>Dikarya</taxon>
        <taxon>Ascomycota</taxon>
        <taxon>Pezizomycotina</taxon>
        <taxon>Eurotiomycetes</taxon>
        <taxon>Eurotiomycetidae</taxon>
        <taxon>Onygenales</taxon>
        <taxon>Ajellomycetaceae</taxon>
        <taxon>Emergomyces</taxon>
    </lineage>
</organism>
<dbReference type="GO" id="GO:0003729">
    <property type="term" value="F:mRNA binding"/>
    <property type="evidence" value="ECO:0007669"/>
    <property type="project" value="TreeGrafter"/>
</dbReference>
<dbReference type="Gene3D" id="3.40.50.10260">
    <property type="entry name" value="YjeF N-terminal domain"/>
    <property type="match status" value="1"/>
</dbReference>
<feature type="region of interest" description="Disordered" evidence="5">
    <location>
        <begin position="163"/>
        <end position="184"/>
    </location>
</feature>
<dbReference type="STRING" id="1658172.A0A1B7P1R3"/>
<dbReference type="InterPro" id="IPR019050">
    <property type="entry name" value="FDF_dom"/>
</dbReference>
<evidence type="ECO:0000313" key="8">
    <source>
        <dbReference type="EMBL" id="OAX82969.1"/>
    </source>
</evidence>
<dbReference type="SUPFAM" id="SSF64153">
    <property type="entry name" value="YjeF N-terminal domain-like"/>
    <property type="match status" value="1"/>
</dbReference>
<dbReference type="Pfam" id="PF09532">
    <property type="entry name" value="FDF"/>
    <property type="match status" value="1"/>
</dbReference>
<feature type="compositionally biased region" description="Low complexity" evidence="5">
    <location>
        <begin position="429"/>
        <end position="442"/>
    </location>
</feature>
<dbReference type="InterPro" id="IPR025762">
    <property type="entry name" value="DFDF"/>
</dbReference>
<dbReference type="Proteomes" id="UP000091918">
    <property type="component" value="Unassembled WGS sequence"/>
</dbReference>
<reference evidence="8 9" key="1">
    <citation type="submission" date="2015-07" db="EMBL/GenBank/DDBJ databases">
        <title>Emmonsia species relationships and genome sequence.</title>
        <authorList>
            <person name="Cuomo C.A."/>
            <person name="Schwartz I.S."/>
            <person name="Kenyon C."/>
            <person name="de Hoog G.S."/>
            <person name="Govender N.P."/>
            <person name="Botha A."/>
            <person name="Moreno L."/>
            <person name="de Vries M."/>
            <person name="Munoz J.F."/>
            <person name="Stielow J.B."/>
        </authorList>
    </citation>
    <scope>NUCLEOTIDE SEQUENCE [LARGE SCALE GENOMIC DNA]</scope>
    <source>
        <strain evidence="8 9">CBS 136260</strain>
    </source>
</reference>
<dbReference type="PROSITE" id="PS51512">
    <property type="entry name" value="DFDF"/>
    <property type="match status" value="1"/>
</dbReference>
<name>A0A1B7P1R3_9EURO</name>
<feature type="compositionally biased region" description="Low complexity" evidence="5">
    <location>
        <begin position="451"/>
        <end position="464"/>
    </location>
</feature>
<dbReference type="GO" id="GO:0000932">
    <property type="term" value="C:P-body"/>
    <property type="evidence" value="ECO:0007669"/>
    <property type="project" value="UniProtKB-SubCell"/>
</dbReference>
<comment type="subcellular location">
    <subcellularLocation>
        <location evidence="1">Cytoplasm</location>
        <location evidence="1">P-body</location>
    </subcellularLocation>
</comment>
<evidence type="ECO:0000256" key="4">
    <source>
        <dbReference type="ARBA" id="ARBA00022490"/>
    </source>
</evidence>